<dbReference type="Proteomes" id="UP000054988">
    <property type="component" value="Unassembled WGS sequence"/>
</dbReference>
<dbReference type="AlphaFoldDB" id="A0A0W0F593"/>
<reference evidence="1 2" key="1">
    <citation type="submission" date="2015-12" db="EMBL/GenBank/DDBJ databases">
        <title>Draft genome sequence of Moniliophthora roreri, the causal agent of frosty pod rot of cacao.</title>
        <authorList>
            <person name="Aime M.C."/>
            <person name="Diaz-Valderrama J.R."/>
            <person name="Kijpornyongpan T."/>
            <person name="Phillips-Mora W."/>
        </authorList>
    </citation>
    <scope>NUCLEOTIDE SEQUENCE [LARGE SCALE GENOMIC DNA]</scope>
    <source>
        <strain evidence="1 2">MCA 2952</strain>
    </source>
</reference>
<evidence type="ECO:0000313" key="1">
    <source>
        <dbReference type="EMBL" id="KTB31457.1"/>
    </source>
</evidence>
<accession>A0A0W0F593</accession>
<evidence type="ECO:0000313" key="2">
    <source>
        <dbReference type="Proteomes" id="UP000054988"/>
    </source>
</evidence>
<dbReference type="EMBL" id="LATX01002322">
    <property type="protein sequence ID" value="KTB31457.1"/>
    <property type="molecule type" value="Genomic_DNA"/>
</dbReference>
<protein>
    <submittedName>
        <fullName evidence="1">Uncharacterized protein</fullName>
    </submittedName>
</protein>
<comment type="caution">
    <text evidence="1">The sequence shown here is derived from an EMBL/GenBank/DDBJ whole genome shotgun (WGS) entry which is preliminary data.</text>
</comment>
<sequence>MRRLYAFSASTEVYGQSMLGDDHQLVRAVGQLLDFKVYLSTSFSSSLRPSTDSGGESAVNQNVNLQPYPMTPPSSYEQYQLSNCRHATLPTFDSPPKESSHVVGTAREFCQHVWEAGLWFMDHSRHSEWRMIITAPHLATIDNNLQNTNEICHQKNYLYVFSTYLVSSGDLAIHRLISGMSFAHENELITRIRRLLPRFIFHQPKRFSLFEDGCLVTLSSCYGTTQADPPSGHAPCPDAEAGRIQNMHRQSRIAGQGIDLEKTAGTFESEIELDLEYNPRCRCVDVFEEWL</sequence>
<name>A0A0W0F593_MONRR</name>
<proteinExistence type="predicted"/>
<organism evidence="1 2">
    <name type="scientific">Moniliophthora roreri</name>
    <name type="common">Frosty pod rot fungus</name>
    <name type="synonym">Monilia roreri</name>
    <dbReference type="NCBI Taxonomy" id="221103"/>
    <lineage>
        <taxon>Eukaryota</taxon>
        <taxon>Fungi</taxon>
        <taxon>Dikarya</taxon>
        <taxon>Basidiomycota</taxon>
        <taxon>Agaricomycotina</taxon>
        <taxon>Agaricomycetes</taxon>
        <taxon>Agaricomycetidae</taxon>
        <taxon>Agaricales</taxon>
        <taxon>Marasmiineae</taxon>
        <taxon>Marasmiaceae</taxon>
        <taxon>Moniliophthora</taxon>
    </lineage>
</organism>
<gene>
    <name evidence="1" type="ORF">WG66_15963</name>
</gene>